<comment type="caution">
    <text evidence="2">The sequence shown here is derived from an EMBL/GenBank/DDBJ whole genome shotgun (WGS) entry which is preliminary data.</text>
</comment>
<reference evidence="2 3" key="1">
    <citation type="submission" date="2020-09" db="EMBL/GenBank/DDBJ databases">
        <title>Biosynthesis of the nuclear factor of activated T cells inhibitor NFAT-133 and its congeners in Streptomyces pactum.</title>
        <authorList>
            <person name="Zhou W."/>
            <person name="Posri P."/>
            <person name="Abugrain M.E."/>
            <person name="Weisberg A.J."/>
            <person name="Chang J.H."/>
            <person name="Mahmud T."/>
        </authorList>
    </citation>
    <scope>NUCLEOTIDE SEQUENCE [LARGE SCALE GENOMIC DNA]</scope>
    <source>
        <strain evidence="2 3">ATCC 27456</strain>
    </source>
</reference>
<dbReference type="RefSeq" id="WP_197987179.1">
    <property type="nucleotide sequence ID" value="NZ_JACYXC010000001.1"/>
</dbReference>
<dbReference type="Proteomes" id="UP000807371">
    <property type="component" value="Unassembled WGS sequence"/>
</dbReference>
<name>A0ABS0NDW8_9ACTN</name>
<feature type="region of interest" description="Disordered" evidence="1">
    <location>
        <begin position="235"/>
        <end position="262"/>
    </location>
</feature>
<evidence type="ECO:0000256" key="1">
    <source>
        <dbReference type="SAM" id="MobiDB-lite"/>
    </source>
</evidence>
<gene>
    <name evidence="2" type="ORF">IHE55_00425</name>
</gene>
<evidence type="ECO:0000313" key="3">
    <source>
        <dbReference type="Proteomes" id="UP000807371"/>
    </source>
</evidence>
<organism evidence="2 3">
    <name type="scientific">Streptomyces pactum</name>
    <dbReference type="NCBI Taxonomy" id="68249"/>
    <lineage>
        <taxon>Bacteria</taxon>
        <taxon>Bacillati</taxon>
        <taxon>Actinomycetota</taxon>
        <taxon>Actinomycetes</taxon>
        <taxon>Kitasatosporales</taxon>
        <taxon>Streptomycetaceae</taxon>
        <taxon>Streptomyces</taxon>
    </lineage>
</organism>
<accession>A0ABS0NDW8</accession>
<sequence length="475" mass="51012">MGPASAMSVLAALLDRSLTQMAEASTDVRRFDREAIRAASDVWDNSLFPLFWAASASGIGERERRATTVLEWMADFGEHRRRWMTEQAAIAGHDLDSLLPPAGPYTPGRDYRGHVMTPQCRLTRRNVDDLVPDYDLATASLRHLVVERAGTRLTAYLQLVVDRMFAVEEGPPAPPALLNVWLEDVTDAVLDLPGTPGVMLDVGAREIGVLLGRGGRLRAAGGEYRMDDRSWHLSAAGRRADAATPPPTGRPDRPRQPPGGELGADARAAALLLRYIMWELRSVRYAARADHVPVLRLCQAFSGAGAAILAAGSQRGARRRETAFRDLIRAWAGRAGPDLARWFAAVLGEHAGRPDIIEMPPAPQRTPPSRADSAPGSGTPSQAALVMAAWTAAHTDNRTEHPATAQLQLALPPRTPGNDSAPWRLRTVGCTGPDAFRLRTAAFRGPGPLVQVGAPTTARSLGLHQGALYVAAGAG</sequence>
<proteinExistence type="predicted"/>
<feature type="region of interest" description="Disordered" evidence="1">
    <location>
        <begin position="354"/>
        <end position="382"/>
    </location>
</feature>
<evidence type="ECO:0000313" key="2">
    <source>
        <dbReference type="EMBL" id="MBH5333346.1"/>
    </source>
</evidence>
<keyword evidence="3" id="KW-1185">Reference proteome</keyword>
<dbReference type="EMBL" id="JACYXC010000001">
    <property type="protein sequence ID" value="MBH5333346.1"/>
    <property type="molecule type" value="Genomic_DNA"/>
</dbReference>
<protein>
    <submittedName>
        <fullName evidence="2">Uncharacterized protein</fullName>
    </submittedName>
</protein>